<organism evidence="1 2">
    <name type="scientific">Dichomitus squalens</name>
    <dbReference type="NCBI Taxonomy" id="114155"/>
    <lineage>
        <taxon>Eukaryota</taxon>
        <taxon>Fungi</taxon>
        <taxon>Dikarya</taxon>
        <taxon>Basidiomycota</taxon>
        <taxon>Agaricomycotina</taxon>
        <taxon>Agaricomycetes</taxon>
        <taxon>Polyporales</taxon>
        <taxon>Polyporaceae</taxon>
        <taxon>Dichomitus</taxon>
    </lineage>
</organism>
<evidence type="ECO:0000313" key="1">
    <source>
        <dbReference type="EMBL" id="TBU65464.1"/>
    </source>
</evidence>
<accession>A0A4Q9QF39</accession>
<dbReference type="Proteomes" id="UP000292082">
    <property type="component" value="Unassembled WGS sequence"/>
</dbReference>
<gene>
    <name evidence="1" type="ORF">BD310DRAFT_9548</name>
</gene>
<proteinExistence type="predicted"/>
<reference evidence="1 2" key="1">
    <citation type="submission" date="2019-01" db="EMBL/GenBank/DDBJ databases">
        <title>Draft genome sequences of three monokaryotic isolates of the white-rot basidiomycete fungus Dichomitus squalens.</title>
        <authorList>
            <consortium name="DOE Joint Genome Institute"/>
            <person name="Lopez S.C."/>
            <person name="Andreopoulos B."/>
            <person name="Pangilinan J."/>
            <person name="Lipzen A."/>
            <person name="Riley R."/>
            <person name="Ahrendt S."/>
            <person name="Ng V."/>
            <person name="Barry K."/>
            <person name="Daum C."/>
            <person name="Grigoriev I.V."/>
            <person name="Hilden K.S."/>
            <person name="Makela M.R."/>
            <person name="de Vries R.P."/>
        </authorList>
    </citation>
    <scope>NUCLEOTIDE SEQUENCE [LARGE SCALE GENOMIC DNA]</scope>
    <source>
        <strain evidence="1 2">CBS 464.89</strain>
    </source>
</reference>
<evidence type="ECO:0000313" key="2">
    <source>
        <dbReference type="Proteomes" id="UP000292082"/>
    </source>
</evidence>
<name>A0A4Q9QF39_9APHY</name>
<protein>
    <submittedName>
        <fullName evidence="1">Uncharacterized protein</fullName>
    </submittedName>
</protein>
<sequence>MSSPHAGSGKLHCSTFARTWSMWRACKITAMLLLERSRSGSNRSTISSPARLTVLCAGVCVATPSPCSKVAHAYFFSSRLFTTSIMYVMWLNASARLVWESIRSPD</sequence>
<dbReference type="AlphaFoldDB" id="A0A4Q9QF39"/>
<dbReference type="EMBL" id="ML145084">
    <property type="protein sequence ID" value="TBU65464.1"/>
    <property type="molecule type" value="Genomic_DNA"/>
</dbReference>
<keyword evidence="2" id="KW-1185">Reference proteome</keyword>